<dbReference type="GO" id="GO:0070072">
    <property type="term" value="P:vacuolar proton-transporting V-type ATPase complex assembly"/>
    <property type="evidence" value="ECO:0007669"/>
    <property type="project" value="EnsemblFungi"/>
</dbReference>
<keyword evidence="2" id="KW-1185">Reference proteome</keyword>
<dbReference type="PANTHER" id="PTHR13618:SF1">
    <property type="entry name" value="PROTEIN ROGDI HOMOLOG"/>
    <property type="match status" value="1"/>
</dbReference>
<dbReference type="InParanoid" id="G8ZXK1"/>
<proteinExistence type="predicted"/>
<dbReference type="OrthoDB" id="66510at2759"/>
<organism evidence="1 2">
    <name type="scientific">Torulaspora delbrueckii</name>
    <name type="common">Yeast</name>
    <name type="synonym">Candida colliculosa</name>
    <dbReference type="NCBI Taxonomy" id="4950"/>
    <lineage>
        <taxon>Eukaryota</taxon>
        <taxon>Fungi</taxon>
        <taxon>Dikarya</taxon>
        <taxon>Ascomycota</taxon>
        <taxon>Saccharomycotina</taxon>
        <taxon>Saccharomycetes</taxon>
        <taxon>Saccharomycetales</taxon>
        <taxon>Saccharomycetaceae</taxon>
        <taxon>Torulaspora</taxon>
    </lineage>
</organism>
<dbReference type="Proteomes" id="UP000005627">
    <property type="component" value="Chromosome 6"/>
</dbReference>
<sequence>MTTELYPNDLFGGPDQYDFVKDLAAERFWLVNEIVKPELPNILDNVEKCLEMLHSDQVFKMPISSGVNGGTNGPSVKGIVTRQGQYLLDFKAIVKFPEFHKGKQVLLRMNTGTKFLLSQIQSIENNLGYILELLEELQIIDDAQKFIEKLGKVLELLISSINLLESPPRRLSFPDNNNFAMKQMFQDYNNLCENPHYEIALEILLYKNELCIDFRNVHKVSKKPWCQIDSKTGKSLTDDIKDQLTTDRSKSLANVLKSEGIQIEEPTLIKNLMSSFNTESTTLSQAQNYLNRCVTFNGKVVMECEKIAMTTSDPSLISITSKLSALENSVSTFYTNLKI</sequence>
<dbReference type="GO" id="GO:0043291">
    <property type="term" value="C:RAVE complex"/>
    <property type="evidence" value="ECO:0007669"/>
    <property type="project" value="EnsemblFungi"/>
</dbReference>
<accession>G8ZXK1</accession>
<evidence type="ECO:0000313" key="2">
    <source>
        <dbReference type="Proteomes" id="UP000005627"/>
    </source>
</evidence>
<dbReference type="Pfam" id="PF10259">
    <property type="entry name" value="Rogdi_lz"/>
    <property type="match status" value="1"/>
</dbReference>
<evidence type="ECO:0008006" key="3">
    <source>
        <dbReference type="Google" id="ProtNLM"/>
    </source>
</evidence>
<dbReference type="GO" id="GO:0043254">
    <property type="term" value="P:regulation of protein-containing complex assembly"/>
    <property type="evidence" value="ECO:0007669"/>
    <property type="project" value="EnsemblFungi"/>
</dbReference>
<protein>
    <recommendedName>
        <fullName evidence="3">Regulator of V-ATPase in vacuolar membrane protein 2</fullName>
    </recommendedName>
</protein>
<gene>
    <name evidence="1" type="primary">TDEL0F05340</name>
    <name evidence="1" type="ORF">TDEL_0F05340</name>
</gene>
<dbReference type="GO" id="GO:0007035">
    <property type="term" value="P:vacuolar acidification"/>
    <property type="evidence" value="ECO:0007669"/>
    <property type="project" value="EnsemblFungi"/>
</dbReference>
<dbReference type="PANTHER" id="PTHR13618">
    <property type="entry name" value="LEUCINE ZIPPER CONTAINING TRANSCRIPTION FACTOR LZF1"/>
    <property type="match status" value="1"/>
</dbReference>
<dbReference type="FunCoup" id="G8ZXK1">
    <property type="interactions" value="85"/>
</dbReference>
<reference evidence="1 2" key="1">
    <citation type="journal article" date="2011" name="Proc. Natl. Acad. Sci. U.S.A.">
        <title>Evolutionary erosion of yeast sex chromosomes by mating-type switching accidents.</title>
        <authorList>
            <person name="Gordon J.L."/>
            <person name="Armisen D."/>
            <person name="Proux-Wera E."/>
            <person name="Oheigeartaigh S.S."/>
            <person name="Byrne K.P."/>
            <person name="Wolfe K.H."/>
        </authorList>
    </citation>
    <scope>NUCLEOTIDE SEQUENCE [LARGE SCALE GENOMIC DNA]</scope>
    <source>
        <strain evidence="2">ATCC 10662 / CBS 1146 / NBRC 0425 / NCYC 2629 / NRRL Y-866</strain>
    </source>
</reference>
<evidence type="ECO:0000313" key="1">
    <source>
        <dbReference type="EMBL" id="CCE93345.1"/>
    </source>
</evidence>
<dbReference type="eggNOG" id="ENOG502RBKJ">
    <property type="taxonomic scope" value="Eukaryota"/>
</dbReference>
<dbReference type="KEGG" id="tdl:TDEL_0F05340"/>
<dbReference type="STRING" id="1076872.G8ZXK1"/>
<dbReference type="HOGENOM" id="CLU_813985_0_0_1"/>
<name>G8ZXK1_TORDE</name>
<dbReference type="GeneID" id="11504216"/>
<dbReference type="RefSeq" id="XP_003682556.1">
    <property type="nucleotide sequence ID" value="XM_003682508.1"/>
</dbReference>
<dbReference type="EMBL" id="HE616747">
    <property type="protein sequence ID" value="CCE93345.1"/>
    <property type="molecule type" value="Genomic_DNA"/>
</dbReference>
<dbReference type="AlphaFoldDB" id="G8ZXK1"/>
<dbReference type="InterPro" id="IPR028241">
    <property type="entry name" value="RAVE2/Rogdi"/>
</dbReference>